<dbReference type="EMBL" id="QFFZ01000010">
    <property type="protein sequence ID" value="TEB11953.1"/>
    <property type="molecule type" value="Genomic_DNA"/>
</dbReference>
<gene>
    <name evidence="1" type="ORF">Pmgp_01320</name>
</gene>
<dbReference type="AlphaFoldDB" id="A0A4Y7RST8"/>
<name>A0A4Y7RST8_9FIRM</name>
<dbReference type="RefSeq" id="WP_134213186.1">
    <property type="nucleotide sequence ID" value="NZ_QFFZ01000010.1"/>
</dbReference>
<dbReference type="Proteomes" id="UP000297597">
    <property type="component" value="Unassembled WGS sequence"/>
</dbReference>
<reference evidence="1 2" key="1">
    <citation type="journal article" date="2018" name="Environ. Microbiol.">
        <title>Novel energy conservation strategies and behaviour of Pelotomaculum schinkii driving syntrophic propionate catabolism.</title>
        <authorList>
            <person name="Hidalgo-Ahumada C.A.P."/>
            <person name="Nobu M.K."/>
            <person name="Narihiro T."/>
            <person name="Tamaki H."/>
            <person name="Liu W.T."/>
            <person name="Kamagata Y."/>
            <person name="Stams A.J.M."/>
            <person name="Imachi H."/>
            <person name="Sousa D.Z."/>
        </authorList>
    </citation>
    <scope>NUCLEOTIDE SEQUENCE [LARGE SCALE GENOMIC DNA]</scope>
    <source>
        <strain evidence="1 2">MGP</strain>
    </source>
</reference>
<proteinExistence type="predicted"/>
<evidence type="ECO:0000313" key="2">
    <source>
        <dbReference type="Proteomes" id="UP000297597"/>
    </source>
</evidence>
<accession>A0A4Y7RST8</accession>
<organism evidence="1 2">
    <name type="scientific">Pelotomaculum propionicicum</name>
    <dbReference type="NCBI Taxonomy" id="258475"/>
    <lineage>
        <taxon>Bacteria</taxon>
        <taxon>Bacillati</taxon>
        <taxon>Bacillota</taxon>
        <taxon>Clostridia</taxon>
        <taxon>Eubacteriales</taxon>
        <taxon>Desulfotomaculaceae</taxon>
        <taxon>Pelotomaculum</taxon>
    </lineage>
</organism>
<evidence type="ECO:0000313" key="1">
    <source>
        <dbReference type="EMBL" id="TEB11953.1"/>
    </source>
</evidence>
<protein>
    <submittedName>
        <fullName evidence="1">Uncharacterized protein</fullName>
    </submittedName>
</protein>
<keyword evidence="2" id="KW-1185">Reference proteome</keyword>
<comment type="caution">
    <text evidence="1">The sequence shown here is derived from an EMBL/GenBank/DDBJ whole genome shotgun (WGS) entry which is preliminary data.</text>
</comment>
<sequence length="64" mass="7760">MFHISIEVEEIFCGRVERMVNVYTRRRPVKEPGRVWLDITRLCVNQSCQYYDDEEECPLERKHG</sequence>